<evidence type="ECO:0000313" key="2">
    <source>
        <dbReference type="EMBL" id="CAF1385420.1"/>
    </source>
</evidence>
<dbReference type="EMBL" id="CAJOBC010082077">
    <property type="protein sequence ID" value="CAF4280537.1"/>
    <property type="molecule type" value="Genomic_DNA"/>
</dbReference>
<dbReference type="Proteomes" id="UP000663829">
    <property type="component" value="Unassembled WGS sequence"/>
</dbReference>
<dbReference type="Proteomes" id="UP000677228">
    <property type="component" value="Unassembled WGS sequence"/>
</dbReference>
<dbReference type="EMBL" id="CAJNOK010007147">
    <property type="protein sequence ID" value="CAF1025776.1"/>
    <property type="molecule type" value="Genomic_DNA"/>
</dbReference>
<reference evidence="2" key="1">
    <citation type="submission" date="2021-02" db="EMBL/GenBank/DDBJ databases">
        <authorList>
            <person name="Nowell W R."/>
        </authorList>
    </citation>
    <scope>NUCLEOTIDE SEQUENCE</scope>
</reference>
<accession>A0A815JYI9</accession>
<comment type="caution">
    <text evidence="2">The sequence shown here is derived from an EMBL/GenBank/DDBJ whole genome shotgun (WGS) entry which is preliminary data.</text>
</comment>
<sequence>MTIIYVLYDSDCADMAIPEWISPTNIATVFTIEDLCEKLDDNANDTIFVVIYTSRFVMNIENLKFSDNISYYLYCEEATQIVQTHDCLQLELNLVQRGRVKSIYNYSSVCLQLGYDIAMYYMNQGHKYRRLNKYERANHEYNEAEKVYNLINRYLVSNIQADTSTIINSTKIPAAIKSNPQLPTWKERN</sequence>
<evidence type="ECO:0000313" key="5">
    <source>
        <dbReference type="Proteomes" id="UP000663829"/>
    </source>
</evidence>
<organism evidence="2 5">
    <name type="scientific">Didymodactylos carnosus</name>
    <dbReference type="NCBI Taxonomy" id="1234261"/>
    <lineage>
        <taxon>Eukaryota</taxon>
        <taxon>Metazoa</taxon>
        <taxon>Spiralia</taxon>
        <taxon>Gnathifera</taxon>
        <taxon>Rotifera</taxon>
        <taxon>Eurotatoria</taxon>
        <taxon>Bdelloidea</taxon>
        <taxon>Philodinida</taxon>
        <taxon>Philodinidae</taxon>
        <taxon>Didymodactylos</taxon>
    </lineage>
</organism>
<keyword evidence="5" id="KW-1185">Reference proteome</keyword>
<proteinExistence type="predicted"/>
<dbReference type="EMBL" id="CAJNOQ010016674">
    <property type="protein sequence ID" value="CAF1385420.1"/>
    <property type="molecule type" value="Genomic_DNA"/>
</dbReference>
<gene>
    <name evidence="2" type="ORF">GPM918_LOCUS32534</name>
    <name evidence="1" type="ORF">OVA965_LOCUS15736</name>
    <name evidence="4" type="ORF">SRO942_LOCUS33205</name>
    <name evidence="3" type="ORF">TMI583_LOCUS15744</name>
</gene>
<dbReference type="EMBL" id="CAJOBA010007157">
    <property type="protein sequence ID" value="CAF3794208.1"/>
    <property type="molecule type" value="Genomic_DNA"/>
</dbReference>
<evidence type="ECO:0000313" key="4">
    <source>
        <dbReference type="EMBL" id="CAF4280537.1"/>
    </source>
</evidence>
<name>A0A815JYI9_9BILA</name>
<dbReference type="AlphaFoldDB" id="A0A815JYI9"/>
<protein>
    <submittedName>
        <fullName evidence="2">Uncharacterized protein</fullName>
    </submittedName>
</protein>
<evidence type="ECO:0000313" key="1">
    <source>
        <dbReference type="EMBL" id="CAF1025776.1"/>
    </source>
</evidence>
<evidence type="ECO:0000313" key="3">
    <source>
        <dbReference type="EMBL" id="CAF3794208.1"/>
    </source>
</evidence>
<dbReference type="Proteomes" id="UP000681722">
    <property type="component" value="Unassembled WGS sequence"/>
</dbReference>
<dbReference type="Proteomes" id="UP000682733">
    <property type="component" value="Unassembled WGS sequence"/>
</dbReference>